<accession>A0A1C3JPE0</accession>
<dbReference type="InterPro" id="IPR001537">
    <property type="entry name" value="SpoU_MeTrfase"/>
</dbReference>
<evidence type="ECO:0000256" key="1">
    <source>
        <dbReference type="ARBA" id="ARBA00007228"/>
    </source>
</evidence>
<evidence type="ECO:0000313" key="8">
    <source>
        <dbReference type="Proteomes" id="UP000092840"/>
    </source>
</evidence>
<reference evidence="6 9" key="2">
    <citation type="submission" date="2016-06" db="EMBL/GenBank/DDBJ databases">
        <authorList>
            <person name="Kjaerup R.B."/>
            <person name="Dalgaard T.S."/>
            <person name="Juul-Madsen H.R."/>
        </authorList>
    </citation>
    <scope>NUCLEOTIDE SEQUENCE [LARGE SCALE GENOMIC DNA]</scope>
    <source>
        <strain evidence="6 9">CECT 5115</strain>
    </source>
</reference>
<feature type="domain" description="tRNA/rRNA methyltransferase SpoU type" evidence="5">
    <location>
        <begin position="7"/>
        <end position="144"/>
    </location>
</feature>
<evidence type="ECO:0000313" key="6">
    <source>
        <dbReference type="EMBL" id="SBT17081.1"/>
    </source>
</evidence>
<evidence type="ECO:0000256" key="4">
    <source>
        <dbReference type="ARBA" id="ARBA00022691"/>
    </source>
</evidence>
<dbReference type="OrthoDB" id="4578643at2"/>
<dbReference type="RefSeq" id="WP_067033323.1">
    <property type="nucleotide sequence ID" value="NZ_FLRA01000006.1"/>
</dbReference>
<dbReference type="InterPro" id="IPR029028">
    <property type="entry name" value="Alpha/beta_knot_MTases"/>
</dbReference>
<dbReference type="PANTHER" id="PTHR42786">
    <property type="entry name" value="TRNA/RRNA METHYLTRANSFERASE"/>
    <property type="match status" value="1"/>
</dbReference>
<dbReference type="EMBL" id="FLRB01000007">
    <property type="protein sequence ID" value="SBT20612.1"/>
    <property type="molecule type" value="Genomic_DNA"/>
</dbReference>
<comment type="similarity">
    <text evidence="1">Belongs to the class IV-like SAM-binding methyltransferase superfamily. RNA methyltransferase TrmH family.</text>
</comment>
<dbReference type="EMBL" id="FLRA01000006">
    <property type="protein sequence ID" value="SBT17081.1"/>
    <property type="molecule type" value="Genomic_DNA"/>
</dbReference>
<sequence length="177" mass="19075">MRTEFVTIGLTNPKSTENVGSVMRAAGCYQVDKVLYSGTRFNRALKMSTDTKKMSNAIPLQHLDSLEVLNFCDAVDDDIQIVCVDLIPGATPLPAFSHPDKALYIFGPEDGTIAQSVVDAADHVVFVPTVGCMNLAASVNVVLYDRLAKSSKAIAGDDLIRKSKDANNNVVVRKTVS</sequence>
<dbReference type="PANTHER" id="PTHR42786:SF6">
    <property type="entry name" value="TRNA_RRNA METHYLTRANSFERASE SPOU TYPE DOMAIN-CONTAINING PROTEIN"/>
    <property type="match status" value="1"/>
</dbReference>
<evidence type="ECO:0000313" key="9">
    <source>
        <dbReference type="Proteomes" id="UP000092871"/>
    </source>
</evidence>
<dbReference type="AlphaFoldDB" id="A0A1C3JPE0"/>
<dbReference type="Gene3D" id="3.40.1280.10">
    <property type="match status" value="1"/>
</dbReference>
<organism evidence="6 9">
    <name type="scientific">Marinomonas gallaica</name>
    <dbReference type="NCBI Taxonomy" id="1806667"/>
    <lineage>
        <taxon>Bacteria</taxon>
        <taxon>Pseudomonadati</taxon>
        <taxon>Pseudomonadota</taxon>
        <taxon>Gammaproteobacteria</taxon>
        <taxon>Oceanospirillales</taxon>
        <taxon>Oceanospirillaceae</taxon>
        <taxon>Marinomonas</taxon>
    </lineage>
</organism>
<keyword evidence="8" id="KW-1185">Reference proteome</keyword>
<dbReference type="GO" id="GO:0005829">
    <property type="term" value="C:cytosol"/>
    <property type="evidence" value="ECO:0007669"/>
    <property type="project" value="TreeGrafter"/>
</dbReference>
<keyword evidence="4" id="KW-0949">S-adenosyl-L-methionine</keyword>
<gene>
    <name evidence="6" type="ORF">MGA5115_01169</name>
    <name evidence="7" type="ORF">MGA5116_01199</name>
</gene>
<evidence type="ECO:0000256" key="2">
    <source>
        <dbReference type="ARBA" id="ARBA00022603"/>
    </source>
</evidence>
<dbReference type="CDD" id="cd18098">
    <property type="entry name" value="SpoU-like"/>
    <property type="match status" value="1"/>
</dbReference>
<dbReference type="GO" id="GO:0003723">
    <property type="term" value="F:RNA binding"/>
    <property type="evidence" value="ECO:0007669"/>
    <property type="project" value="InterPro"/>
</dbReference>
<protein>
    <submittedName>
        <fullName evidence="6">SpoU rRNA Methylase family protein</fullName>
    </submittedName>
</protein>
<dbReference type="Pfam" id="PF00588">
    <property type="entry name" value="SpoU_methylase"/>
    <property type="match status" value="1"/>
</dbReference>
<dbReference type="SUPFAM" id="SSF75217">
    <property type="entry name" value="alpha/beta knot"/>
    <property type="match status" value="1"/>
</dbReference>
<evidence type="ECO:0000259" key="5">
    <source>
        <dbReference type="Pfam" id="PF00588"/>
    </source>
</evidence>
<dbReference type="Proteomes" id="UP000092840">
    <property type="component" value="Unassembled WGS sequence"/>
</dbReference>
<dbReference type="GO" id="GO:0008173">
    <property type="term" value="F:RNA methyltransferase activity"/>
    <property type="evidence" value="ECO:0007669"/>
    <property type="project" value="InterPro"/>
</dbReference>
<keyword evidence="2 6" id="KW-0489">Methyltransferase</keyword>
<keyword evidence="3" id="KW-0808">Transferase</keyword>
<evidence type="ECO:0000313" key="7">
    <source>
        <dbReference type="EMBL" id="SBT20612.1"/>
    </source>
</evidence>
<reference evidence="7 8" key="1">
    <citation type="submission" date="2016-06" db="EMBL/GenBank/DDBJ databases">
        <authorList>
            <person name="Rodrigo-Torres L."/>
            <person name="Arahal D.R."/>
        </authorList>
    </citation>
    <scope>NUCLEOTIDE SEQUENCE [LARGE SCALE GENOMIC DNA]</scope>
    <source>
        <strain evidence="7 8">CECT 5116</strain>
    </source>
</reference>
<name>A0A1C3JPE0_9GAMM</name>
<evidence type="ECO:0000256" key="3">
    <source>
        <dbReference type="ARBA" id="ARBA00022679"/>
    </source>
</evidence>
<dbReference type="InterPro" id="IPR004384">
    <property type="entry name" value="RNA_MeTrfase_TrmJ/LasT"/>
</dbReference>
<proteinExistence type="inferred from homology"/>
<dbReference type="InterPro" id="IPR029026">
    <property type="entry name" value="tRNA_m1G_MTases_N"/>
</dbReference>
<dbReference type="GO" id="GO:0002128">
    <property type="term" value="P:tRNA nucleoside ribose methylation"/>
    <property type="evidence" value="ECO:0007669"/>
    <property type="project" value="TreeGrafter"/>
</dbReference>
<dbReference type="Proteomes" id="UP000092871">
    <property type="component" value="Unassembled WGS sequence"/>
</dbReference>